<comment type="caution">
    <text evidence="2">The sequence shown here is derived from an EMBL/GenBank/DDBJ whole genome shotgun (WGS) entry which is preliminary data.</text>
</comment>
<sequence>METSKKTSRKSRLMLGLAVMGTLAVASSFSIATYAQSVVESKMNVVMTEAAPPKELDGKEIAAHAPKQQNLQAESQMVFPSAMSKEQAEPFIKAATEAFKSRKIELPQHGYWISSKYIDNESKDVQIDWYPNSFDGIGPMNNMEDKVYFVYFTKADLQKGTGEIQTVRVIEQDEMPAATSSAK</sequence>
<feature type="signal peptide" evidence="1">
    <location>
        <begin position="1"/>
        <end position="32"/>
    </location>
</feature>
<dbReference type="Proteomes" id="UP000269573">
    <property type="component" value="Unassembled WGS sequence"/>
</dbReference>
<keyword evidence="3" id="KW-1185">Reference proteome</keyword>
<proteinExistence type="predicted"/>
<name>A0A3M8CS15_9BACL</name>
<gene>
    <name evidence="2" type="ORF">EDM59_30160</name>
</gene>
<dbReference type="EMBL" id="RHHU01000028">
    <property type="protein sequence ID" value="RNB78097.1"/>
    <property type="molecule type" value="Genomic_DNA"/>
</dbReference>
<evidence type="ECO:0000313" key="3">
    <source>
        <dbReference type="Proteomes" id="UP000269573"/>
    </source>
</evidence>
<accession>A0A3M8CS15</accession>
<feature type="chain" id="PRO_5039603965" description="Lipoprotein" evidence="1">
    <location>
        <begin position="33"/>
        <end position="183"/>
    </location>
</feature>
<evidence type="ECO:0008006" key="4">
    <source>
        <dbReference type="Google" id="ProtNLM"/>
    </source>
</evidence>
<organism evidence="2 3">
    <name type="scientific">Brevibacillus nitrificans</name>
    <dbReference type="NCBI Taxonomy" id="651560"/>
    <lineage>
        <taxon>Bacteria</taxon>
        <taxon>Bacillati</taxon>
        <taxon>Bacillota</taxon>
        <taxon>Bacilli</taxon>
        <taxon>Bacillales</taxon>
        <taxon>Paenibacillaceae</taxon>
        <taxon>Brevibacillus</taxon>
    </lineage>
</organism>
<dbReference type="AlphaFoldDB" id="A0A3M8CS15"/>
<keyword evidence="1" id="KW-0732">Signal</keyword>
<evidence type="ECO:0000313" key="2">
    <source>
        <dbReference type="EMBL" id="RNB78097.1"/>
    </source>
</evidence>
<protein>
    <recommendedName>
        <fullName evidence="4">Lipoprotein</fullName>
    </recommendedName>
</protein>
<evidence type="ECO:0000256" key="1">
    <source>
        <dbReference type="SAM" id="SignalP"/>
    </source>
</evidence>
<reference evidence="2 3" key="1">
    <citation type="submission" date="2018-10" db="EMBL/GenBank/DDBJ databases">
        <title>Phylogenomics of Brevibacillus.</title>
        <authorList>
            <person name="Dunlap C."/>
        </authorList>
    </citation>
    <scope>NUCLEOTIDE SEQUENCE [LARGE SCALE GENOMIC DNA]</scope>
    <source>
        <strain evidence="2 3">JCM 15774</strain>
    </source>
</reference>
<dbReference type="RefSeq" id="WP_122926964.1">
    <property type="nucleotide sequence ID" value="NZ_RHHU01000028.1"/>
</dbReference>